<evidence type="ECO:0000313" key="1">
    <source>
        <dbReference type="EMBL" id="OZM70992.1"/>
    </source>
</evidence>
<dbReference type="OrthoDB" id="4774987at2"/>
<comment type="caution">
    <text evidence="1">The sequence shown here is derived from an EMBL/GenBank/DDBJ whole genome shotgun (WGS) entry which is preliminary data.</text>
</comment>
<gene>
    <name evidence="1" type="ORF">CFN78_22880</name>
</gene>
<dbReference type="AlphaFoldDB" id="A0A263CXW8"/>
<name>A0A263CXW8_9PSEU</name>
<sequence>MDGHVVRERETDRISRSGWTTLAPLRETVRDPREILDRQSGSWWNEVASVVDEMSGRFREYRFADDAEIGILYVPAANEFDTHEPRDAGFRTLQHESLTDDFVDDRLTRPTLSPGREGGARFYVTTVGRYGVPMGSYEDIVSMPADALTVAGQDTRAGMTRQLWSARLAQAGSESLPDWEGNPRWTFTLFVGDGLCDDQAASGTVLKSRVRFRLGKPDRGIASARVAPAVEIQYT</sequence>
<protein>
    <submittedName>
        <fullName evidence="1">Uncharacterized protein</fullName>
    </submittedName>
</protein>
<keyword evidence="2" id="KW-1185">Reference proteome</keyword>
<proteinExistence type="predicted"/>
<organism evidence="1 2">
    <name type="scientific">Amycolatopsis antarctica</name>
    <dbReference type="NCBI Taxonomy" id="1854586"/>
    <lineage>
        <taxon>Bacteria</taxon>
        <taxon>Bacillati</taxon>
        <taxon>Actinomycetota</taxon>
        <taxon>Actinomycetes</taxon>
        <taxon>Pseudonocardiales</taxon>
        <taxon>Pseudonocardiaceae</taxon>
        <taxon>Amycolatopsis</taxon>
    </lineage>
</organism>
<reference evidence="1 2" key="1">
    <citation type="submission" date="2017-07" db="EMBL/GenBank/DDBJ databases">
        <title>Amycolatopsis antarcticus sp. nov., isolated from the surface of an Antarcticus brown macroalga.</title>
        <authorList>
            <person name="Wang J."/>
            <person name="Leiva S."/>
            <person name="Huang J."/>
            <person name="Huang Y."/>
        </authorList>
    </citation>
    <scope>NUCLEOTIDE SEQUENCE [LARGE SCALE GENOMIC DNA]</scope>
    <source>
        <strain evidence="1 2">AU-G6</strain>
    </source>
</reference>
<dbReference type="RefSeq" id="WP_094864930.1">
    <property type="nucleotide sequence ID" value="NZ_NKYE01000016.1"/>
</dbReference>
<dbReference type="EMBL" id="NKYE01000016">
    <property type="protein sequence ID" value="OZM70992.1"/>
    <property type="molecule type" value="Genomic_DNA"/>
</dbReference>
<dbReference type="Proteomes" id="UP000242444">
    <property type="component" value="Unassembled WGS sequence"/>
</dbReference>
<accession>A0A263CXW8</accession>
<dbReference type="InParanoid" id="A0A263CXW8"/>
<evidence type="ECO:0000313" key="2">
    <source>
        <dbReference type="Proteomes" id="UP000242444"/>
    </source>
</evidence>